<evidence type="ECO:0000256" key="1">
    <source>
        <dbReference type="SAM" id="MobiDB-lite"/>
    </source>
</evidence>
<accession>A0A2K9EE36</accession>
<dbReference type="KEGG" id="hsc:HVS_00845"/>
<dbReference type="InterPro" id="IPR001584">
    <property type="entry name" value="Integrase_cat-core"/>
</dbReference>
<dbReference type="GO" id="GO:0003676">
    <property type="term" value="F:nucleic acid binding"/>
    <property type="evidence" value="ECO:0007669"/>
    <property type="project" value="InterPro"/>
</dbReference>
<reference evidence="3 4" key="1">
    <citation type="submission" date="2017-12" db="EMBL/GenBank/DDBJ databases">
        <title>Complete genome sequence of Herbivorax saccincola GGR1, a novel Cellulosome-producing hydrolytic bacterium in a thermophilic biogas plant, established by Illumina and Nanopore MinION sequencing.</title>
        <authorList>
            <person name="Pechtl A."/>
            <person name="Ruckert C."/>
            <person name="Koeck D.E."/>
            <person name="Maus I."/>
            <person name="Winkler A."/>
            <person name="Kalinowski J."/>
            <person name="Puhler A."/>
            <person name="Schwarz W.W."/>
            <person name="Zverlov V.V."/>
            <person name="Schluter A."/>
            <person name="Liebl W."/>
        </authorList>
    </citation>
    <scope>NUCLEOTIDE SEQUENCE [LARGE SCALE GENOMIC DNA]</scope>
    <source>
        <strain evidence="4">SR1</strain>
    </source>
</reference>
<name>A0A2K9EE36_9FIRM</name>
<dbReference type="Proteomes" id="UP000233534">
    <property type="component" value="Chromosome"/>
</dbReference>
<dbReference type="Pfam" id="PF09299">
    <property type="entry name" value="Mu-transpos_C"/>
    <property type="match status" value="1"/>
</dbReference>
<dbReference type="InterPro" id="IPR012337">
    <property type="entry name" value="RNaseH-like_sf"/>
</dbReference>
<proteinExistence type="predicted"/>
<evidence type="ECO:0000259" key="2">
    <source>
        <dbReference type="PROSITE" id="PS50994"/>
    </source>
</evidence>
<gene>
    <name evidence="3" type="primary">tnsB</name>
    <name evidence="3" type="ORF">HVS_00845</name>
</gene>
<dbReference type="RefSeq" id="WP_101298578.1">
    <property type="nucleotide sequence ID" value="NZ_CP025197.1"/>
</dbReference>
<dbReference type="SUPFAM" id="SSF53098">
    <property type="entry name" value="Ribonuclease H-like"/>
    <property type="match status" value="1"/>
</dbReference>
<dbReference type="AlphaFoldDB" id="A0A2K9EE36"/>
<feature type="domain" description="Integrase catalytic" evidence="2">
    <location>
        <begin position="280"/>
        <end position="478"/>
    </location>
</feature>
<dbReference type="Gene3D" id="3.30.420.10">
    <property type="entry name" value="Ribonuclease H-like superfamily/Ribonuclease H"/>
    <property type="match status" value="1"/>
</dbReference>
<sequence>MLKYTVNSLIEWKDESESTSIERVLWMDEELVYVIDVNKNSAPYLRSTADIDSALIDGRAVIKEDDAYAVILKEEDIPEKHRKMRDKAWAVINDMVAKEPEIYQSSFRRKAVREASKAYNISELWVFEYIKRYWKRGKTPNALIPDYRNCGGKGKERKAGNAKRGRPRKYQDINGEGVNVTEDIKRIFRIAVNKYYYTAAKNSLTLTYELMRKEYFTDGFKEENGVKIPVIKPQSEIPSFGQFRYWFEKERNIKKEITSRYSNKKFLKQYRAITGSALSGVIQPGTFEIDCQVGDVYLVSRFNRNWVIGRPAIYAVIDKFSRMICGIYIGLESGSYTGAMMALLNATMNKVEYCRQYGIEIEEKDWPVHYLPEAIIADRGELEGGNIENLINMLNIKVQNTPPYRADLKSAVERFFSLTNERVKPFLPGAVDLDGRERGDKDYRLKAKLDLYQFTQIMIKCILYHNNYYHLDYYKRDEMMVEDDVPCIPIELWNWGIANRGGTLRSISEDIVKLALMPSDTAVVTEKGIKYKDMYYASSNMLKNDVFANARTNGMWRVKISYDPRNMNCIYVCGDNPKEYEKCFLIESSTRYKDKAIEEIEYLLAIERMQKEKSKDSVAQAKTKLIAEIEDIVKQADEDYKRETSTAESDRQRIKSIRGNRKIEKTARRAEEAFKLGNNKEDYDSSVFNEADFEDGINTLQLLFKRQKEVLKGEEDNNSEWQHGRRSRI</sequence>
<evidence type="ECO:0000313" key="4">
    <source>
        <dbReference type="Proteomes" id="UP000233534"/>
    </source>
</evidence>
<dbReference type="EMBL" id="CP025197">
    <property type="protein sequence ID" value="AUG56143.1"/>
    <property type="molecule type" value="Genomic_DNA"/>
</dbReference>
<feature type="region of interest" description="Disordered" evidence="1">
    <location>
        <begin position="641"/>
        <end position="660"/>
    </location>
</feature>
<feature type="region of interest" description="Disordered" evidence="1">
    <location>
        <begin position="153"/>
        <end position="172"/>
    </location>
</feature>
<organism evidence="3 4">
    <name type="scientific">Acetivibrio saccincola</name>
    <dbReference type="NCBI Taxonomy" id="1677857"/>
    <lineage>
        <taxon>Bacteria</taxon>
        <taxon>Bacillati</taxon>
        <taxon>Bacillota</taxon>
        <taxon>Clostridia</taxon>
        <taxon>Eubacteriales</taxon>
        <taxon>Oscillospiraceae</taxon>
        <taxon>Acetivibrio</taxon>
    </lineage>
</organism>
<keyword evidence="4" id="KW-1185">Reference proteome</keyword>
<feature type="compositionally biased region" description="Basic and acidic residues" evidence="1">
    <location>
        <begin position="641"/>
        <end position="653"/>
    </location>
</feature>
<dbReference type="InterPro" id="IPR036397">
    <property type="entry name" value="RNaseH_sf"/>
</dbReference>
<dbReference type="InterPro" id="IPR015378">
    <property type="entry name" value="Transposase-like_Mu_C"/>
</dbReference>
<dbReference type="GO" id="GO:0015074">
    <property type="term" value="P:DNA integration"/>
    <property type="evidence" value="ECO:0007669"/>
    <property type="project" value="InterPro"/>
</dbReference>
<dbReference type="PROSITE" id="PS50994">
    <property type="entry name" value="INTEGRASE"/>
    <property type="match status" value="1"/>
</dbReference>
<protein>
    <submittedName>
        <fullName evidence="3">Transposon Tn7 transposition protein TnsB</fullName>
    </submittedName>
</protein>
<evidence type="ECO:0000313" key="3">
    <source>
        <dbReference type="EMBL" id="AUG56143.1"/>
    </source>
</evidence>